<dbReference type="OrthoDB" id="39175at2759"/>
<comment type="caution">
    <text evidence="2">The sequence shown here is derived from an EMBL/GenBank/DDBJ whole genome shotgun (WGS) entry which is preliminary data.</text>
</comment>
<feature type="region of interest" description="Disordered" evidence="1">
    <location>
        <begin position="41"/>
        <end position="101"/>
    </location>
</feature>
<evidence type="ECO:0000256" key="1">
    <source>
        <dbReference type="SAM" id="MobiDB-lite"/>
    </source>
</evidence>
<protein>
    <submittedName>
        <fullName evidence="2">Uncharacterized protein</fullName>
    </submittedName>
</protein>
<dbReference type="EMBL" id="LVVM01001559">
    <property type="protein sequence ID" value="OJA18304.1"/>
    <property type="molecule type" value="Genomic_DNA"/>
</dbReference>
<dbReference type="Proteomes" id="UP000183567">
    <property type="component" value="Unassembled WGS sequence"/>
</dbReference>
<reference evidence="2 3" key="1">
    <citation type="submission" date="2016-03" db="EMBL/GenBank/DDBJ databases">
        <title>Comparative genomics of the ectomycorrhizal sister species Rhizopogon vinicolor and Rhizopogon vesiculosus (Basidiomycota: Boletales) reveals a divergence of the mating type B locus.</title>
        <authorList>
            <person name="Mujic A.B."/>
            <person name="Kuo A."/>
            <person name="Tritt A."/>
            <person name="Lipzen A."/>
            <person name="Chen C."/>
            <person name="Johnson J."/>
            <person name="Sharma A."/>
            <person name="Barry K."/>
            <person name="Grigoriev I.V."/>
            <person name="Spatafora J.W."/>
        </authorList>
    </citation>
    <scope>NUCLEOTIDE SEQUENCE [LARGE SCALE GENOMIC DNA]</scope>
    <source>
        <strain evidence="2 3">AM-OR11-056</strain>
    </source>
</reference>
<name>A0A1J8QXT9_9AGAM</name>
<keyword evidence="3" id="KW-1185">Reference proteome</keyword>
<gene>
    <name evidence="2" type="ORF">AZE42_07737</name>
</gene>
<feature type="region of interest" description="Disordered" evidence="1">
    <location>
        <begin position="1"/>
        <end position="28"/>
    </location>
</feature>
<dbReference type="AlphaFoldDB" id="A0A1J8QXT9"/>
<organism evidence="2 3">
    <name type="scientific">Rhizopogon vesiculosus</name>
    <dbReference type="NCBI Taxonomy" id="180088"/>
    <lineage>
        <taxon>Eukaryota</taxon>
        <taxon>Fungi</taxon>
        <taxon>Dikarya</taxon>
        <taxon>Basidiomycota</taxon>
        <taxon>Agaricomycotina</taxon>
        <taxon>Agaricomycetes</taxon>
        <taxon>Agaricomycetidae</taxon>
        <taxon>Boletales</taxon>
        <taxon>Suillineae</taxon>
        <taxon>Rhizopogonaceae</taxon>
        <taxon>Rhizopogon</taxon>
    </lineage>
</organism>
<evidence type="ECO:0000313" key="3">
    <source>
        <dbReference type="Proteomes" id="UP000183567"/>
    </source>
</evidence>
<accession>A0A1J8QXT9</accession>
<evidence type="ECO:0000313" key="2">
    <source>
        <dbReference type="EMBL" id="OJA18304.1"/>
    </source>
</evidence>
<proteinExistence type="predicted"/>
<sequence length="101" mass="11006">MNEQSFVDQQIDAHANTALTGDPGYLPQPHMIAPSQNSVVHECRGSLHGGESPPHPVRQSVSPDSLLLRDEGRSVAHQPNKRPHRSEEIVCHSRTTSGPTT</sequence>